<name>A0A368HD22_ANCCA</name>
<organism evidence="2 3">
    <name type="scientific">Ancylostoma caninum</name>
    <name type="common">Dog hookworm</name>
    <dbReference type="NCBI Taxonomy" id="29170"/>
    <lineage>
        <taxon>Eukaryota</taxon>
        <taxon>Metazoa</taxon>
        <taxon>Ecdysozoa</taxon>
        <taxon>Nematoda</taxon>
        <taxon>Chromadorea</taxon>
        <taxon>Rhabditida</taxon>
        <taxon>Rhabditina</taxon>
        <taxon>Rhabditomorpha</taxon>
        <taxon>Strongyloidea</taxon>
        <taxon>Ancylostomatidae</taxon>
        <taxon>Ancylostomatinae</taxon>
        <taxon>Ancylostoma</taxon>
    </lineage>
</organism>
<dbReference type="EMBL" id="JOJR01000003">
    <property type="protein sequence ID" value="RCN53125.1"/>
    <property type="molecule type" value="Genomic_DNA"/>
</dbReference>
<accession>A0A368HD22</accession>
<dbReference type="Pfam" id="PF00188">
    <property type="entry name" value="CAP"/>
    <property type="match status" value="1"/>
</dbReference>
<dbReference type="Gene3D" id="3.40.33.10">
    <property type="entry name" value="CAP"/>
    <property type="match status" value="1"/>
</dbReference>
<dbReference type="AlphaFoldDB" id="A0A368HD22"/>
<dbReference type="InterPro" id="IPR035940">
    <property type="entry name" value="CAP_sf"/>
</dbReference>
<reference evidence="2 3" key="1">
    <citation type="submission" date="2014-10" db="EMBL/GenBank/DDBJ databases">
        <title>Draft genome of the hookworm Ancylostoma caninum.</title>
        <authorList>
            <person name="Mitreva M."/>
        </authorList>
    </citation>
    <scope>NUCLEOTIDE SEQUENCE [LARGE SCALE GENOMIC DNA]</scope>
    <source>
        <strain evidence="2 3">Baltimore</strain>
    </source>
</reference>
<evidence type="ECO:0000313" key="3">
    <source>
        <dbReference type="Proteomes" id="UP000252519"/>
    </source>
</evidence>
<sequence>MLCFSLFFIAVVSSTLLPPGAIRPSADCSKPKEFPEHTSNAFVKKINDRRRLMIDGRQKNGLTGRNLPTGESVAEMEWSCNLEEKAIAALKEQFGKERLRDNNTCPVRAPEAPNGTTGFWKCIGCNVEGSERDPVDVWLSEMDEASITPHPDPKAYVRCHGKNRNYCNLVRYDASRIGCAQSECNGRKYVFCLTNKP</sequence>
<keyword evidence="3" id="KW-1185">Reference proteome</keyword>
<evidence type="ECO:0000313" key="2">
    <source>
        <dbReference type="EMBL" id="RCN53125.1"/>
    </source>
</evidence>
<dbReference type="STRING" id="29170.A0A368HD22"/>
<evidence type="ECO:0000259" key="1">
    <source>
        <dbReference type="Pfam" id="PF00188"/>
    </source>
</evidence>
<dbReference type="Proteomes" id="UP000252519">
    <property type="component" value="Unassembled WGS sequence"/>
</dbReference>
<protein>
    <submittedName>
        <fullName evidence="2">SCP-like protein</fullName>
    </submittedName>
</protein>
<feature type="domain" description="SCP" evidence="1">
    <location>
        <begin position="46"/>
        <end position="192"/>
    </location>
</feature>
<comment type="caution">
    <text evidence="2">The sequence shown here is derived from an EMBL/GenBank/DDBJ whole genome shotgun (WGS) entry which is preliminary data.</text>
</comment>
<dbReference type="OrthoDB" id="5889422at2759"/>
<dbReference type="SUPFAM" id="SSF55797">
    <property type="entry name" value="PR-1-like"/>
    <property type="match status" value="1"/>
</dbReference>
<gene>
    <name evidence="2" type="ORF">ANCCAN_00678</name>
</gene>
<proteinExistence type="predicted"/>
<dbReference type="InterPro" id="IPR014044">
    <property type="entry name" value="CAP_dom"/>
</dbReference>